<keyword evidence="4" id="KW-0503">Monooxygenase</keyword>
<organism evidence="6 7">
    <name type="scientific">Endocarpon pusillum (strain Z07020 / HMAS-L-300199)</name>
    <name type="common">Lichen-forming fungus</name>
    <dbReference type="NCBI Taxonomy" id="1263415"/>
    <lineage>
        <taxon>Eukaryota</taxon>
        <taxon>Fungi</taxon>
        <taxon>Dikarya</taxon>
        <taxon>Ascomycota</taxon>
        <taxon>Pezizomycotina</taxon>
        <taxon>Eurotiomycetes</taxon>
        <taxon>Chaetothyriomycetidae</taxon>
        <taxon>Verrucariales</taxon>
        <taxon>Verrucariaceae</taxon>
        <taxon>Endocarpon</taxon>
    </lineage>
</organism>
<keyword evidence="7" id="KW-1185">Reference proteome</keyword>
<dbReference type="InterPro" id="IPR002938">
    <property type="entry name" value="FAD-bd"/>
</dbReference>
<dbReference type="eggNOG" id="KOG2614">
    <property type="taxonomic scope" value="Eukaryota"/>
</dbReference>
<dbReference type="AlphaFoldDB" id="U1GU15"/>
<dbReference type="GO" id="GO:0071949">
    <property type="term" value="F:FAD binding"/>
    <property type="evidence" value="ECO:0007669"/>
    <property type="project" value="InterPro"/>
</dbReference>
<evidence type="ECO:0000313" key="7">
    <source>
        <dbReference type="Proteomes" id="UP000019373"/>
    </source>
</evidence>
<dbReference type="Proteomes" id="UP000019373">
    <property type="component" value="Unassembled WGS sequence"/>
</dbReference>
<dbReference type="RefSeq" id="XP_007786777.1">
    <property type="nucleotide sequence ID" value="XM_007788587.1"/>
</dbReference>
<dbReference type="SUPFAM" id="SSF51905">
    <property type="entry name" value="FAD/NAD(P)-binding domain"/>
    <property type="match status" value="1"/>
</dbReference>
<dbReference type="OMA" id="AYTGISF"/>
<dbReference type="PRINTS" id="PR00420">
    <property type="entry name" value="RNGMNOXGNASE"/>
</dbReference>
<evidence type="ECO:0000256" key="4">
    <source>
        <dbReference type="ARBA" id="ARBA00023033"/>
    </source>
</evidence>
<dbReference type="PANTHER" id="PTHR46972">
    <property type="entry name" value="MONOOXYGENASE ASQM-RELATED"/>
    <property type="match status" value="1"/>
</dbReference>
<dbReference type="GO" id="GO:0004497">
    <property type="term" value="F:monooxygenase activity"/>
    <property type="evidence" value="ECO:0007669"/>
    <property type="project" value="UniProtKB-KW"/>
</dbReference>
<evidence type="ECO:0000256" key="2">
    <source>
        <dbReference type="ARBA" id="ARBA00022827"/>
    </source>
</evidence>
<keyword evidence="1" id="KW-0285">Flavoprotein</keyword>
<dbReference type="GeneID" id="19236352"/>
<dbReference type="EMBL" id="KE720795">
    <property type="protein sequence ID" value="ERF75928.1"/>
    <property type="molecule type" value="Genomic_DNA"/>
</dbReference>
<reference evidence="7" key="1">
    <citation type="journal article" date="2014" name="BMC Genomics">
        <title>Genome characteristics reveal the impact of lichenization on lichen-forming fungus Endocarpon pusillum Hedwig (Verrucariales, Ascomycota).</title>
        <authorList>
            <person name="Wang Y.-Y."/>
            <person name="Liu B."/>
            <person name="Zhang X.-Y."/>
            <person name="Zhou Q.-M."/>
            <person name="Zhang T."/>
            <person name="Li H."/>
            <person name="Yu Y.-F."/>
            <person name="Zhang X.-L."/>
            <person name="Hao X.-Y."/>
            <person name="Wang M."/>
            <person name="Wang L."/>
            <person name="Wei J.-C."/>
        </authorList>
    </citation>
    <scope>NUCLEOTIDE SEQUENCE [LARGE SCALE GENOMIC DNA]</scope>
    <source>
        <strain evidence="7">Z07020 / HMAS-L-300199</strain>
    </source>
</reference>
<feature type="domain" description="FAD-binding" evidence="5">
    <location>
        <begin position="267"/>
        <end position="293"/>
    </location>
</feature>
<evidence type="ECO:0000256" key="3">
    <source>
        <dbReference type="ARBA" id="ARBA00023002"/>
    </source>
</evidence>
<sequence length="328" mass="36477">MSFTPTIAIIGGEYGLTLASLLQHNHIPCTDFESNGSRDIRGQGGSLDLHAGSGLQAIVEAGLWEQFAKFMRPQGESFTPKKPETMRHELRTILLDSLEQGSVRWDSKCSKAGPAVEGKDDIHWKVTLLGEAMILLLARMVLGPSWMQIATPADRVRSDVNKIVRTGAMIASRDKQTIWAERHYDGSIQAALYLCAAETWVRDVDMDWSHQLSAKKAVVDRYLQQSNGWVEPFRQMILGGEENLIAKPLYMLPVGLSWKSRNGQVNGDAAHLMAPFAGAGVNVAMEDALILARSRETTWQHFDADGYCTDLRKCSNHIQQLTWDVWAA</sequence>
<name>U1GU15_ENDPU</name>
<proteinExistence type="predicted"/>
<keyword evidence="3" id="KW-0560">Oxidoreductase</keyword>
<evidence type="ECO:0000313" key="6">
    <source>
        <dbReference type="EMBL" id="ERF75928.1"/>
    </source>
</evidence>
<accession>U1GU15</accession>
<gene>
    <name evidence="6" type="ORF">EPUS_01294</name>
</gene>
<dbReference type="Pfam" id="PF01494">
    <property type="entry name" value="FAD_binding_3"/>
    <property type="match status" value="1"/>
</dbReference>
<protein>
    <recommendedName>
        <fullName evidence="5">FAD-binding domain-containing protein</fullName>
    </recommendedName>
</protein>
<evidence type="ECO:0000256" key="1">
    <source>
        <dbReference type="ARBA" id="ARBA00022630"/>
    </source>
</evidence>
<dbReference type="OrthoDB" id="655030at2759"/>
<dbReference type="PANTHER" id="PTHR46972:SF1">
    <property type="entry name" value="FAD DEPENDENT OXIDOREDUCTASE DOMAIN-CONTAINING PROTEIN"/>
    <property type="match status" value="1"/>
</dbReference>
<dbReference type="InterPro" id="IPR036188">
    <property type="entry name" value="FAD/NAD-bd_sf"/>
</dbReference>
<evidence type="ECO:0000259" key="5">
    <source>
        <dbReference type="Pfam" id="PF01494"/>
    </source>
</evidence>
<dbReference type="Gene3D" id="3.50.50.60">
    <property type="entry name" value="FAD/NAD(P)-binding domain"/>
    <property type="match status" value="2"/>
</dbReference>
<keyword evidence="2" id="KW-0274">FAD</keyword>
<dbReference type="HOGENOM" id="CLU_009665_4_0_1"/>